<dbReference type="Proteomes" id="UP000441523">
    <property type="component" value="Unassembled WGS sequence"/>
</dbReference>
<dbReference type="InterPro" id="IPR050682">
    <property type="entry name" value="ModA/WtpA"/>
</dbReference>
<dbReference type="PANTHER" id="PTHR30632">
    <property type="entry name" value="MOLYBDATE-BINDING PERIPLASMIC PROTEIN"/>
    <property type="match status" value="1"/>
</dbReference>
<proteinExistence type="predicted"/>
<dbReference type="AlphaFoldDB" id="A0A6N6MAU4"/>
<dbReference type="PANTHER" id="PTHR30632:SF0">
    <property type="entry name" value="SULFATE-BINDING PROTEIN"/>
    <property type="match status" value="1"/>
</dbReference>
<comment type="caution">
    <text evidence="1">The sequence shown here is derived from an EMBL/GenBank/DDBJ whole genome shotgun (WGS) entry which is preliminary data.</text>
</comment>
<evidence type="ECO:0000313" key="2">
    <source>
        <dbReference type="Proteomes" id="UP000441523"/>
    </source>
</evidence>
<dbReference type="EMBL" id="VZZJ01000064">
    <property type="protein sequence ID" value="KAB1067672.1"/>
    <property type="molecule type" value="Genomic_DNA"/>
</dbReference>
<organism evidence="1 2">
    <name type="scientific">Methylobacterium planeticum</name>
    <dbReference type="NCBI Taxonomy" id="2615211"/>
    <lineage>
        <taxon>Bacteria</taxon>
        <taxon>Pseudomonadati</taxon>
        <taxon>Pseudomonadota</taxon>
        <taxon>Alphaproteobacteria</taxon>
        <taxon>Hyphomicrobiales</taxon>
        <taxon>Methylobacteriaceae</taxon>
        <taxon>Methylobacterium</taxon>
    </lineage>
</organism>
<dbReference type="GO" id="GO:0015689">
    <property type="term" value="P:molybdate ion transport"/>
    <property type="evidence" value="ECO:0007669"/>
    <property type="project" value="TreeGrafter"/>
</dbReference>
<evidence type="ECO:0000313" key="1">
    <source>
        <dbReference type="EMBL" id="KAB1067672.1"/>
    </source>
</evidence>
<gene>
    <name evidence="1" type="ORF">F6X51_27465</name>
</gene>
<name>A0A6N6MAU4_9HYPH</name>
<reference evidence="1 2" key="1">
    <citation type="submission" date="2019-09" db="EMBL/GenBank/DDBJ databases">
        <title>YIM 132548 draft genome.</title>
        <authorList>
            <person name="Jiang L."/>
        </authorList>
    </citation>
    <scope>NUCLEOTIDE SEQUENCE [LARGE SCALE GENOMIC DNA]</scope>
    <source>
        <strain evidence="1 2">YIM 132548</strain>
    </source>
</reference>
<protein>
    <submittedName>
        <fullName evidence="1">Molybdate ABC transporter substrate-binding protein</fullName>
    </submittedName>
</protein>
<keyword evidence="2" id="KW-1185">Reference proteome</keyword>
<dbReference type="Gene3D" id="3.40.190.10">
    <property type="entry name" value="Periplasmic binding protein-like II"/>
    <property type="match status" value="2"/>
</dbReference>
<dbReference type="RefSeq" id="WP_150967258.1">
    <property type="nucleotide sequence ID" value="NZ_VZZJ01000064.1"/>
</dbReference>
<dbReference type="Pfam" id="PF13531">
    <property type="entry name" value="SBP_bac_11"/>
    <property type="match status" value="1"/>
</dbReference>
<dbReference type="GO" id="GO:0030973">
    <property type="term" value="F:molybdate ion binding"/>
    <property type="evidence" value="ECO:0007669"/>
    <property type="project" value="TreeGrafter"/>
</dbReference>
<accession>A0A6N6MAU4</accession>
<dbReference type="SUPFAM" id="SSF53850">
    <property type="entry name" value="Periplasmic binding protein-like II"/>
    <property type="match status" value="1"/>
</dbReference>
<sequence>MAFFTVLSASSAQADEQGSLRIMAAGSLRPAMTDLLAAFTTISSRTSTSAYGASGLLRKQIEAGQPVDLFASADMNQPRMLAEKRHGVGTVLFARNKLCLLVRERVGASQDSLLERLLDPTVRLATSTPGSDPSGDYTWAMFARAEAAHPGAQAVLQAKAMQLVGGPDSKPLVPGRNAAAGVFLADRADAMPVYCSGAPALVREVPGLVALSLPPTLAVTSAAGLIVLTDDPDAARFALFILSEAGQDILARHGFEPVAKSPG</sequence>